<dbReference type="PhylomeDB" id="A0A0A2L652"/>
<proteinExistence type="predicted"/>
<dbReference type="HOGENOM" id="CLU_2197829_0_0_1"/>
<accession>A0A0A2L652</accession>
<protein>
    <submittedName>
        <fullName evidence="1">Peptidase M19, renal dipeptidase</fullName>
    </submittedName>
</protein>
<sequence length="108" mass="11859">MCCQAVFAIIHATNQTIFYSSLGNDSTTDDYVAAMDFVINLVGEDLVGVGSDDREGHARSSDFMAWYNLDKGYAPQLTLWGNQTVVKPLGPLKERPELAKAMARVGWS</sequence>
<organism evidence="1 2">
    <name type="scientific">Penicillium italicum</name>
    <name type="common">Blue mold</name>
    <dbReference type="NCBI Taxonomy" id="40296"/>
    <lineage>
        <taxon>Eukaryota</taxon>
        <taxon>Fungi</taxon>
        <taxon>Dikarya</taxon>
        <taxon>Ascomycota</taxon>
        <taxon>Pezizomycotina</taxon>
        <taxon>Eurotiomycetes</taxon>
        <taxon>Eurotiomycetidae</taxon>
        <taxon>Eurotiales</taxon>
        <taxon>Aspergillaceae</taxon>
        <taxon>Penicillium</taxon>
    </lineage>
</organism>
<dbReference type="OMA" id="NWMAYLE"/>
<comment type="caution">
    <text evidence="1">The sequence shown here is derived from an EMBL/GenBank/DDBJ whole genome shotgun (WGS) entry which is preliminary data.</text>
</comment>
<dbReference type="STRING" id="40296.A0A0A2L652"/>
<dbReference type="OrthoDB" id="445695at2759"/>
<reference evidence="1 2" key="1">
    <citation type="journal article" date="2015" name="Mol. Plant Microbe Interact.">
        <title>Genome, transcriptome, and functional analyses of Penicillium expansum provide new insights into secondary metabolism and pathogenicity.</title>
        <authorList>
            <person name="Ballester A.R."/>
            <person name="Marcet-Houben M."/>
            <person name="Levin E."/>
            <person name="Sela N."/>
            <person name="Selma-Lazaro C."/>
            <person name="Carmona L."/>
            <person name="Wisniewski M."/>
            <person name="Droby S."/>
            <person name="Gonzalez-Candelas L."/>
            <person name="Gabaldon T."/>
        </authorList>
    </citation>
    <scope>NUCLEOTIDE SEQUENCE [LARGE SCALE GENOMIC DNA]</scope>
    <source>
        <strain evidence="1 2">PHI-1</strain>
    </source>
</reference>
<dbReference type="EMBL" id="JQGA01000469">
    <property type="protein sequence ID" value="KGO75474.1"/>
    <property type="molecule type" value="Genomic_DNA"/>
</dbReference>
<dbReference type="Gene3D" id="3.20.20.140">
    <property type="entry name" value="Metal-dependent hydrolases"/>
    <property type="match status" value="1"/>
</dbReference>
<dbReference type="AlphaFoldDB" id="A0A0A2L652"/>
<name>A0A0A2L652_PENIT</name>
<dbReference type="Proteomes" id="UP000030104">
    <property type="component" value="Unassembled WGS sequence"/>
</dbReference>
<evidence type="ECO:0000313" key="1">
    <source>
        <dbReference type="EMBL" id="KGO75474.1"/>
    </source>
</evidence>
<keyword evidence="2" id="KW-1185">Reference proteome</keyword>
<evidence type="ECO:0000313" key="2">
    <source>
        <dbReference type="Proteomes" id="UP000030104"/>
    </source>
</evidence>
<gene>
    <name evidence="1" type="ORF">PITC_081740</name>
</gene>